<dbReference type="EMBL" id="CP136508">
    <property type="protein sequence ID" value="WUR15013.1"/>
    <property type="molecule type" value="Genomic_DNA"/>
</dbReference>
<feature type="chain" id="PRO_5045388430" evidence="1">
    <location>
        <begin position="33"/>
        <end position="152"/>
    </location>
</feature>
<dbReference type="Pfam" id="PF18602">
    <property type="entry name" value="Rap1a"/>
    <property type="match status" value="1"/>
</dbReference>
<evidence type="ECO:0000259" key="2">
    <source>
        <dbReference type="Pfam" id="PF18602"/>
    </source>
</evidence>
<evidence type="ECO:0000313" key="3">
    <source>
        <dbReference type="EMBL" id="WUR15013.1"/>
    </source>
</evidence>
<proteinExistence type="predicted"/>
<organism evidence="3 4">
    <name type="scientific">[Empedobacter] haloabium</name>
    <dbReference type="NCBI Taxonomy" id="592317"/>
    <lineage>
        <taxon>Bacteria</taxon>
        <taxon>Pseudomonadati</taxon>
        <taxon>Pseudomonadota</taxon>
        <taxon>Betaproteobacteria</taxon>
        <taxon>Burkholderiales</taxon>
        <taxon>Oxalobacteraceae</taxon>
        <taxon>Telluria group</taxon>
        <taxon>Telluria group incertae sedis</taxon>
    </lineage>
</organism>
<dbReference type="Gene3D" id="1.10.890.40">
    <property type="match status" value="1"/>
</dbReference>
<keyword evidence="4" id="KW-1185">Reference proteome</keyword>
<feature type="domain" description="Rap1a immunity protein" evidence="2">
    <location>
        <begin position="78"/>
        <end position="146"/>
    </location>
</feature>
<protein>
    <submittedName>
        <fullName evidence="3">Rap1a/Tai family immunity protein</fullName>
    </submittedName>
</protein>
<gene>
    <name evidence="3" type="ORF">E7V67_007870</name>
</gene>
<name>A0ABZ1UST4_9BURK</name>
<reference evidence="3 4" key="1">
    <citation type="journal article" date="2019" name="Int. J. Syst. Evol. Microbiol.">
        <title>The Draft Whole-Genome Sequence of the Antibiotic Producer Empedobacter haloabium ATCC 31962 Provides Indications for Its Taxonomic Reclassification.</title>
        <authorList>
            <person name="Miess H."/>
            <person name="Arlt P."/>
            <person name="Apel A.K."/>
            <person name="Weber T."/>
            <person name="Nieselt K."/>
            <person name="Hanssen F."/>
            <person name="Czemmel S."/>
            <person name="Nahnsen S."/>
            <person name="Gross H."/>
        </authorList>
    </citation>
    <scope>NUCLEOTIDE SEQUENCE [LARGE SCALE GENOMIC DNA]</scope>
    <source>
        <strain evidence="3 4">ATCC 31962</strain>
    </source>
</reference>
<evidence type="ECO:0000256" key="1">
    <source>
        <dbReference type="SAM" id="SignalP"/>
    </source>
</evidence>
<dbReference type="InterPro" id="IPR041238">
    <property type="entry name" value="Rap1a"/>
</dbReference>
<accession>A0ABZ1UST4</accession>
<keyword evidence="1" id="KW-0732">Signal</keyword>
<dbReference type="Proteomes" id="UP000321323">
    <property type="component" value="Chromosome"/>
</dbReference>
<feature type="signal peptide" evidence="1">
    <location>
        <begin position="1"/>
        <end position="32"/>
    </location>
</feature>
<sequence>MKPDRVGCPSKVTRCALTGLLVLLSLVESANAQRAIRPWRLTGAQLVQRLGNVDPSTVPWSAQSSLPSRALAAQWIDANNGHFVLGYFQAVRDLTEGKSWCWSPVETKPDEMWDAVRIRLQRMTDAQLKRDGADLIVEVLQERWPCASRRKP</sequence>
<evidence type="ECO:0000313" key="4">
    <source>
        <dbReference type="Proteomes" id="UP000321323"/>
    </source>
</evidence>